<comment type="subcellular location">
    <subcellularLocation>
        <location evidence="1">Nucleus</location>
    </subcellularLocation>
</comment>
<dbReference type="InterPro" id="IPR012677">
    <property type="entry name" value="Nucleotide-bd_a/b_plait_sf"/>
</dbReference>
<dbReference type="InterPro" id="IPR007042">
    <property type="entry name" value="SERRATE/Ars2_C"/>
</dbReference>
<protein>
    <submittedName>
        <fullName evidence="8">Serrate, RNA effector molecule</fullName>
    </submittedName>
</protein>
<evidence type="ECO:0000256" key="3">
    <source>
        <dbReference type="ARBA" id="ARBA00023242"/>
    </source>
</evidence>
<dbReference type="AlphaFoldDB" id="A0A8C7HQM4"/>
<evidence type="ECO:0000259" key="7">
    <source>
        <dbReference type="Pfam" id="PF12066"/>
    </source>
</evidence>
<organism evidence="8 9">
    <name type="scientific">Oncorhynchus kisutch</name>
    <name type="common">Coho salmon</name>
    <name type="synonym">Salmo kisutch</name>
    <dbReference type="NCBI Taxonomy" id="8019"/>
    <lineage>
        <taxon>Eukaryota</taxon>
        <taxon>Metazoa</taxon>
        <taxon>Chordata</taxon>
        <taxon>Craniata</taxon>
        <taxon>Vertebrata</taxon>
        <taxon>Euteleostomi</taxon>
        <taxon>Actinopterygii</taxon>
        <taxon>Neopterygii</taxon>
        <taxon>Teleostei</taxon>
        <taxon>Protacanthopterygii</taxon>
        <taxon>Salmoniformes</taxon>
        <taxon>Salmonidae</taxon>
        <taxon>Salmoninae</taxon>
        <taxon>Oncorhynchus</taxon>
    </lineage>
</organism>
<dbReference type="PANTHER" id="PTHR13165:SF0">
    <property type="entry name" value="SERRATE RNA EFFECTOR MOLECULE HOMOLOG"/>
    <property type="match status" value="1"/>
</dbReference>
<keyword evidence="5" id="KW-1133">Transmembrane helix</keyword>
<evidence type="ECO:0000256" key="4">
    <source>
        <dbReference type="SAM" id="MobiDB-lite"/>
    </source>
</evidence>
<feature type="domain" description="SERRATE/Ars2 C-terminal" evidence="6">
    <location>
        <begin position="587"/>
        <end position="715"/>
    </location>
</feature>
<dbReference type="Pfam" id="PF12066">
    <property type="entry name" value="SERRATE_Ars2_N"/>
    <property type="match status" value="1"/>
</dbReference>
<sequence>MADSDDEYDRRRRDKFRRERSDNYDRSREREDRRRDDWNDREWDRGRERRSRGEYRDYERGRRERFSPPRHDMSPQQKRMRRDWDDHGGDPYHGVYDLGYGGGGGPSYAPPQPWGHPDLHLMQPHHGIPIQARLGNIHDMDLGPPPPVMKSFKEFLLSLDDSVDETEAVKRYNEYKIDFRRQQMQDFFLAHKDEEWFRSKYHPDEAGRRKAESHSALQNRLNVYMFLMENSWFDTVSLDIEKAQAIMKVLDAGRVVGGEAMGGVSNGFIHLSVGEYFAVNLRFKQCQEDKKRKRKHSEDEASASESDSDSDSNSHHSSDKPAEREEGEEKEDEDEKPKEREREKEEKKPKEDQPPRPRPLHRTCSLFMRSIAPTISKAEIIALCRRYPGFMRVCLSDPQPERRFFRRCWVTFDRSVNIKETCWNLQNIRLRDCELAPGVNRDLARRVRNINGITQHKQVLRNDIKLSAKLIHSLDHRGRLWSHKSRGEAVSVAAQNPILKNITDYLIEEVSAEEEELLGGVGGADAEEGTKEGYPAEITVERDDKLVKVLDRLLLYLRIVHSIDYYNNCEYPSEDEMPNRCGMIHVRGPIPPNRIAHGEVLEWQKTFEERLSPLFSVKEKLSEEEAGKMGRKDPEQEVEKFVLANTQELGKDKWLCPLSGKKFKGPEFVRKHILNKHGDKIEEVKREVVFFNNFLMDAKRPSLPEMKPPPPLGPGQGEGHKPLLIFLCPFLYCSPPLCILAVSFRMSRGDPRNIIEYRDLDAPDDIDFF</sequence>
<keyword evidence="5" id="KW-0812">Transmembrane</keyword>
<evidence type="ECO:0000313" key="9">
    <source>
        <dbReference type="Proteomes" id="UP000694557"/>
    </source>
</evidence>
<evidence type="ECO:0000256" key="1">
    <source>
        <dbReference type="ARBA" id="ARBA00004123"/>
    </source>
</evidence>
<feature type="compositionally biased region" description="Basic and acidic residues" evidence="4">
    <location>
        <begin position="312"/>
        <end position="324"/>
    </location>
</feature>
<gene>
    <name evidence="8" type="primary">SRRT</name>
</gene>
<accession>A0A8C7HQM4</accession>
<dbReference type="GO" id="GO:0031053">
    <property type="term" value="P:primary miRNA processing"/>
    <property type="evidence" value="ECO:0007669"/>
    <property type="project" value="TreeGrafter"/>
</dbReference>
<feature type="compositionally biased region" description="Acidic residues" evidence="4">
    <location>
        <begin position="300"/>
        <end position="310"/>
    </location>
</feature>
<dbReference type="PANTHER" id="PTHR13165">
    <property type="entry name" value="ARSENITE-RESISTANCE PROTEIN 2"/>
    <property type="match status" value="1"/>
</dbReference>
<keyword evidence="3" id="KW-0539">Nucleus</keyword>
<dbReference type="Proteomes" id="UP000694557">
    <property type="component" value="Unassembled WGS sequence"/>
</dbReference>
<dbReference type="GeneTree" id="ENSGT00390000005492"/>
<comment type="similarity">
    <text evidence="2">Belongs to the ARS2 family.</text>
</comment>
<reference evidence="8" key="2">
    <citation type="submission" date="2025-09" db="UniProtKB">
        <authorList>
            <consortium name="Ensembl"/>
        </authorList>
    </citation>
    <scope>IDENTIFICATION</scope>
</reference>
<dbReference type="InterPro" id="IPR021933">
    <property type="entry name" value="SERRATE/Ars2_N"/>
</dbReference>
<evidence type="ECO:0000256" key="2">
    <source>
        <dbReference type="ARBA" id="ARBA00005407"/>
    </source>
</evidence>
<evidence type="ECO:0000256" key="5">
    <source>
        <dbReference type="SAM" id="Phobius"/>
    </source>
</evidence>
<dbReference type="Pfam" id="PF04959">
    <property type="entry name" value="ARS2"/>
    <property type="match status" value="1"/>
</dbReference>
<dbReference type="InterPro" id="IPR039727">
    <property type="entry name" value="SE/Ars2"/>
</dbReference>
<evidence type="ECO:0000313" key="8">
    <source>
        <dbReference type="Ensembl" id="ENSOKIP00005060471.1"/>
    </source>
</evidence>
<feature type="compositionally biased region" description="Basic and acidic residues" evidence="4">
    <location>
        <begin position="8"/>
        <end position="73"/>
    </location>
</feature>
<keyword evidence="5" id="KW-0472">Membrane</keyword>
<feature type="domain" description="SERRATE/Ars2 N-terminal" evidence="7">
    <location>
        <begin position="153"/>
        <end position="252"/>
    </location>
</feature>
<keyword evidence="9" id="KW-1185">Reference proteome</keyword>
<feature type="transmembrane region" description="Helical" evidence="5">
    <location>
        <begin position="723"/>
        <end position="744"/>
    </location>
</feature>
<evidence type="ECO:0000259" key="6">
    <source>
        <dbReference type="Pfam" id="PF04959"/>
    </source>
</evidence>
<dbReference type="Ensembl" id="ENSOKIT00005064290.1">
    <property type="protein sequence ID" value="ENSOKIP00005060471.1"/>
    <property type="gene ID" value="ENSOKIG00005025896.1"/>
</dbReference>
<feature type="region of interest" description="Disordered" evidence="4">
    <location>
        <begin position="1"/>
        <end position="87"/>
    </location>
</feature>
<feature type="compositionally biased region" description="Acidic residues" evidence="4">
    <location>
        <begin position="325"/>
        <end position="334"/>
    </location>
</feature>
<feature type="compositionally biased region" description="Basic and acidic residues" evidence="4">
    <location>
        <begin position="335"/>
        <end position="355"/>
    </location>
</feature>
<proteinExistence type="inferred from homology"/>
<dbReference type="GO" id="GO:0016604">
    <property type="term" value="C:nuclear body"/>
    <property type="evidence" value="ECO:0007669"/>
    <property type="project" value="TreeGrafter"/>
</dbReference>
<name>A0A8C7HQM4_ONCKI</name>
<reference evidence="8" key="1">
    <citation type="submission" date="2025-08" db="UniProtKB">
        <authorList>
            <consortium name="Ensembl"/>
        </authorList>
    </citation>
    <scope>IDENTIFICATION</scope>
</reference>
<feature type="region of interest" description="Disordered" evidence="4">
    <location>
        <begin position="289"/>
        <end position="364"/>
    </location>
</feature>
<dbReference type="Gene3D" id="3.30.70.330">
    <property type="match status" value="1"/>
</dbReference>